<feature type="transmembrane region" description="Helical" evidence="1">
    <location>
        <begin position="203"/>
        <end position="224"/>
    </location>
</feature>
<proteinExistence type="predicted"/>
<reference evidence="2 3" key="1">
    <citation type="submission" date="2019-03" db="EMBL/GenBank/DDBJ databases">
        <title>Draft genome sequences of novel Actinobacteria.</title>
        <authorList>
            <person name="Sahin N."/>
            <person name="Ay H."/>
            <person name="Saygin H."/>
        </authorList>
    </citation>
    <scope>NUCLEOTIDE SEQUENCE [LARGE SCALE GENOMIC DNA]</scope>
    <source>
        <strain evidence="2 3">H3C3</strain>
    </source>
</reference>
<comment type="caution">
    <text evidence="2">The sequence shown here is derived from an EMBL/GenBank/DDBJ whole genome shotgun (WGS) entry which is preliminary data.</text>
</comment>
<organism evidence="2 3">
    <name type="scientific">Actinomadura rubrisoli</name>
    <dbReference type="NCBI Taxonomy" id="2530368"/>
    <lineage>
        <taxon>Bacteria</taxon>
        <taxon>Bacillati</taxon>
        <taxon>Actinomycetota</taxon>
        <taxon>Actinomycetes</taxon>
        <taxon>Streptosporangiales</taxon>
        <taxon>Thermomonosporaceae</taxon>
        <taxon>Actinomadura</taxon>
    </lineage>
</organism>
<gene>
    <name evidence="2" type="ORF">E1298_45875</name>
</gene>
<keyword evidence="1" id="KW-1133">Transmembrane helix</keyword>
<feature type="transmembrane region" description="Helical" evidence="1">
    <location>
        <begin position="12"/>
        <end position="34"/>
    </location>
</feature>
<evidence type="ECO:0000313" key="3">
    <source>
        <dbReference type="Proteomes" id="UP000294513"/>
    </source>
</evidence>
<evidence type="ECO:0000313" key="2">
    <source>
        <dbReference type="EMBL" id="TDD60704.1"/>
    </source>
</evidence>
<dbReference type="OrthoDB" id="3827914at2"/>
<evidence type="ECO:0000256" key="1">
    <source>
        <dbReference type="SAM" id="Phobius"/>
    </source>
</evidence>
<protein>
    <submittedName>
        <fullName evidence="2">Uncharacterized protein</fullName>
    </submittedName>
</protein>
<feature type="transmembrane region" description="Helical" evidence="1">
    <location>
        <begin position="160"/>
        <end position="183"/>
    </location>
</feature>
<accession>A0A4R4ZRJ5</accession>
<keyword evidence="1" id="KW-0472">Membrane</keyword>
<dbReference type="RefSeq" id="WP_131903647.1">
    <property type="nucleotide sequence ID" value="NZ_SMKU01000600.1"/>
</dbReference>
<sequence>MIALARFQVVGYVRSLRVLHPLIVIALIVALVLLQGPAGPDAKELAVGTLGDVAAFMFPVWAWAARALLDTQPDEQRALSATAARHRSTPTWAGLLAAYGVNVCLGFLALVVPLLQALTVESPARAILAGCGLCLLVAVAGTLLGAWTSRAVLPDPGVSLLALLGGAVVLLLLGLGRLGWLSVPMIEWLRAAHDGPNRFVSEFPGVAVHLALWSAIVGAGYVAIARVRR</sequence>
<dbReference type="AlphaFoldDB" id="A0A4R4ZRJ5"/>
<keyword evidence="3" id="KW-1185">Reference proteome</keyword>
<feature type="transmembrane region" description="Helical" evidence="1">
    <location>
        <begin position="127"/>
        <end position="148"/>
    </location>
</feature>
<name>A0A4R4ZRJ5_9ACTN</name>
<dbReference type="EMBL" id="SMKU01000600">
    <property type="protein sequence ID" value="TDD60704.1"/>
    <property type="molecule type" value="Genomic_DNA"/>
</dbReference>
<feature type="transmembrane region" description="Helical" evidence="1">
    <location>
        <begin position="46"/>
        <end position="69"/>
    </location>
</feature>
<keyword evidence="1" id="KW-0812">Transmembrane</keyword>
<dbReference type="Proteomes" id="UP000294513">
    <property type="component" value="Unassembled WGS sequence"/>
</dbReference>
<feature type="transmembrane region" description="Helical" evidence="1">
    <location>
        <begin position="90"/>
        <end position="115"/>
    </location>
</feature>